<comment type="caution">
    <text evidence="2">The sequence shown here is derived from an EMBL/GenBank/DDBJ whole genome shotgun (WGS) entry which is preliminary data.</text>
</comment>
<dbReference type="EMBL" id="PVWK01000084">
    <property type="protein sequence ID" value="PSB27785.1"/>
    <property type="molecule type" value="Genomic_DNA"/>
</dbReference>
<reference evidence="2 3" key="2">
    <citation type="submission" date="2018-03" db="EMBL/GenBank/DDBJ databases">
        <title>The ancient ancestry and fast evolution of plastids.</title>
        <authorList>
            <person name="Moore K.R."/>
            <person name="Magnabosco C."/>
            <person name="Momper L."/>
            <person name="Gold D.A."/>
            <person name="Bosak T."/>
            <person name="Fournier G.P."/>
        </authorList>
    </citation>
    <scope>NUCLEOTIDE SEQUENCE [LARGE SCALE GENOMIC DNA]</scope>
    <source>
        <strain evidence="2 3">ULC18</strain>
    </source>
</reference>
<feature type="domain" description="DUF1902" evidence="1">
    <location>
        <begin position="5"/>
        <end position="58"/>
    </location>
</feature>
<reference evidence="3" key="1">
    <citation type="submission" date="2018-02" db="EMBL/GenBank/DDBJ databases">
        <authorList>
            <person name="Moore K."/>
            <person name="Momper L."/>
        </authorList>
    </citation>
    <scope>NUCLEOTIDE SEQUENCE [LARGE SCALE GENOMIC DNA]</scope>
    <source>
        <strain evidence="3">ULC18</strain>
    </source>
</reference>
<evidence type="ECO:0000313" key="2">
    <source>
        <dbReference type="EMBL" id="PSB27785.1"/>
    </source>
</evidence>
<keyword evidence="3" id="KW-1185">Reference proteome</keyword>
<evidence type="ECO:0000313" key="3">
    <source>
        <dbReference type="Proteomes" id="UP000239576"/>
    </source>
</evidence>
<evidence type="ECO:0000259" key="1">
    <source>
        <dbReference type="Pfam" id="PF08972"/>
    </source>
</evidence>
<dbReference type="SUPFAM" id="SSF143100">
    <property type="entry name" value="TTHA1013/TTHA0281-like"/>
    <property type="match status" value="1"/>
</dbReference>
<protein>
    <recommendedName>
        <fullName evidence="1">DUF1902 domain-containing protein</fullName>
    </recommendedName>
</protein>
<proteinExistence type="predicted"/>
<dbReference type="AlphaFoldDB" id="A0A2T1E509"/>
<dbReference type="InterPro" id="IPR035069">
    <property type="entry name" value="TTHA1013/TTHA0281-like"/>
</dbReference>
<gene>
    <name evidence="2" type="ORF">C7B82_15470</name>
</gene>
<dbReference type="Proteomes" id="UP000239576">
    <property type="component" value="Unassembled WGS sequence"/>
</dbReference>
<accession>A0A2T1E509</accession>
<dbReference type="Pfam" id="PF08972">
    <property type="entry name" value="DUF1902"/>
    <property type="match status" value="1"/>
</dbReference>
<dbReference type="RefSeq" id="WP_106257195.1">
    <property type="nucleotide sequence ID" value="NZ_CAWNSW010000089.1"/>
</dbReference>
<dbReference type="InterPro" id="IPR015066">
    <property type="entry name" value="DUF1902"/>
</dbReference>
<dbReference type="OrthoDB" id="361917at2"/>
<organism evidence="2 3">
    <name type="scientific">Stenomitos frigidus ULC18</name>
    <dbReference type="NCBI Taxonomy" id="2107698"/>
    <lineage>
        <taxon>Bacteria</taxon>
        <taxon>Bacillati</taxon>
        <taxon>Cyanobacteriota</taxon>
        <taxon>Cyanophyceae</taxon>
        <taxon>Leptolyngbyales</taxon>
        <taxon>Leptolyngbyaceae</taxon>
        <taxon>Stenomitos</taxon>
    </lineage>
</organism>
<name>A0A2T1E509_9CYAN</name>
<dbReference type="Gene3D" id="3.30.2390.10">
    <property type="entry name" value="TTHA1013-like"/>
    <property type="match status" value="1"/>
</dbReference>
<sequence>MEPIVYQVDAVWDNDASVWVATSDDVPGLATEADTIEALSRKLRDLIPDLLVLNHVIAADYAGAIAVQLTSHRQELIQVAS</sequence>